<protein>
    <recommendedName>
        <fullName evidence="9">Probable transaldolase</fullName>
        <ecNumber evidence="9">2.2.1.2</ecNumber>
    </recommendedName>
</protein>
<evidence type="ECO:0000256" key="8">
    <source>
        <dbReference type="ARBA" id="ARBA00048810"/>
    </source>
</evidence>
<dbReference type="Pfam" id="PF00923">
    <property type="entry name" value="TAL_FSA"/>
    <property type="match status" value="1"/>
</dbReference>
<comment type="catalytic activity">
    <reaction evidence="8 9">
        <text>D-sedoheptulose 7-phosphate + D-glyceraldehyde 3-phosphate = D-erythrose 4-phosphate + beta-D-fructose 6-phosphate</text>
        <dbReference type="Rhea" id="RHEA:17053"/>
        <dbReference type="ChEBI" id="CHEBI:16897"/>
        <dbReference type="ChEBI" id="CHEBI:57483"/>
        <dbReference type="ChEBI" id="CHEBI:57634"/>
        <dbReference type="ChEBI" id="CHEBI:59776"/>
        <dbReference type="EC" id="2.2.1.2"/>
    </reaction>
</comment>
<proteinExistence type="inferred from homology"/>
<dbReference type="InterPro" id="IPR022999">
    <property type="entry name" value="Transaldolase_3B"/>
</dbReference>
<dbReference type="InterPro" id="IPR018225">
    <property type="entry name" value="Transaldolase_AS"/>
</dbReference>
<keyword evidence="6 9" id="KW-0570">Pentose shunt</keyword>
<feature type="active site" description="Schiff-base intermediate with substrate" evidence="9">
    <location>
        <position position="83"/>
    </location>
</feature>
<accession>A0A2M7H457</accession>
<dbReference type="PROSITE" id="PS01054">
    <property type="entry name" value="TRANSALDOLASE_1"/>
    <property type="match status" value="1"/>
</dbReference>
<keyword evidence="4 9" id="KW-0963">Cytoplasm</keyword>
<evidence type="ECO:0000256" key="9">
    <source>
        <dbReference type="HAMAP-Rule" id="MF_00494"/>
    </source>
</evidence>
<sequence length="216" mass="23177">MKFFIDSADVSEIKRAAEIGIIDGVTTNPSLIAKSGRSFEEVVKEITTIVDGPISAEVTAMDHAGMMEEAKPLIAIHENITIKVPMTEAGITTCVALSKQGVKVNVTLIFHLNQAIIAAKAGAAFVSPFAGRLDDIGEDGLQMIAETSAVFAQYGFDTEILAASIRNSLHVKQAALAGADVVTMPGEVFHKLFKHHLTDQGIEKFLEDWKSVPKSK</sequence>
<dbReference type="Proteomes" id="UP000230292">
    <property type="component" value="Unassembled WGS sequence"/>
</dbReference>
<evidence type="ECO:0000256" key="5">
    <source>
        <dbReference type="ARBA" id="ARBA00022679"/>
    </source>
</evidence>
<comment type="function">
    <text evidence="9">Transaldolase is important for the balance of metabolites in the pentose-phosphate pathway.</text>
</comment>
<dbReference type="InterPro" id="IPR013785">
    <property type="entry name" value="Aldolase_TIM"/>
</dbReference>
<dbReference type="PANTHER" id="PTHR10683:SF40">
    <property type="entry name" value="FRUCTOSE-6-PHOSPHATE ALDOLASE 1-RELATED"/>
    <property type="match status" value="1"/>
</dbReference>
<name>A0A2M7H457_9BACT</name>
<dbReference type="GO" id="GO:0004801">
    <property type="term" value="F:transaldolase activity"/>
    <property type="evidence" value="ECO:0007669"/>
    <property type="project" value="UniProtKB-UniRule"/>
</dbReference>
<dbReference type="SUPFAM" id="SSF51569">
    <property type="entry name" value="Aldolase"/>
    <property type="match status" value="1"/>
</dbReference>
<dbReference type="EC" id="2.2.1.2" evidence="9"/>
<dbReference type="InterPro" id="IPR001585">
    <property type="entry name" value="TAL/FSA"/>
</dbReference>
<comment type="pathway">
    <text evidence="2 9">Carbohydrate degradation; pentose phosphate pathway; D-glyceraldehyde 3-phosphate and beta-D-fructose 6-phosphate from D-ribose 5-phosphate and D-xylulose 5-phosphate (non-oxidative stage): step 2/3.</text>
</comment>
<evidence type="ECO:0000256" key="2">
    <source>
        <dbReference type="ARBA" id="ARBA00004857"/>
    </source>
</evidence>
<reference evidence="10 11" key="1">
    <citation type="submission" date="2017-09" db="EMBL/GenBank/DDBJ databases">
        <title>Depth-based differentiation of microbial function through sediment-hosted aquifers and enrichment of novel symbionts in the deep terrestrial subsurface.</title>
        <authorList>
            <person name="Probst A.J."/>
            <person name="Ladd B."/>
            <person name="Jarett J.K."/>
            <person name="Geller-Mcgrath D.E."/>
            <person name="Sieber C.M."/>
            <person name="Emerson J.B."/>
            <person name="Anantharaman K."/>
            <person name="Thomas B.C."/>
            <person name="Malmstrom R."/>
            <person name="Stieglmeier M."/>
            <person name="Klingl A."/>
            <person name="Woyke T."/>
            <person name="Ryan C.M."/>
            <person name="Banfield J.F."/>
        </authorList>
    </citation>
    <scope>NUCLEOTIDE SEQUENCE [LARGE SCALE GENOMIC DNA]</scope>
    <source>
        <strain evidence="10">CG15_BIG_FIL_POST_REV_8_21_14_020_45_12</strain>
    </source>
</reference>
<dbReference type="GO" id="GO:0005737">
    <property type="term" value="C:cytoplasm"/>
    <property type="evidence" value="ECO:0007669"/>
    <property type="project" value="UniProtKB-SubCell"/>
</dbReference>
<dbReference type="InterPro" id="IPR033919">
    <property type="entry name" value="TSA/FSA_arc/bac"/>
</dbReference>
<dbReference type="GO" id="GO:0005975">
    <property type="term" value="P:carbohydrate metabolic process"/>
    <property type="evidence" value="ECO:0007669"/>
    <property type="project" value="InterPro"/>
</dbReference>
<evidence type="ECO:0000256" key="3">
    <source>
        <dbReference type="ARBA" id="ARBA00005740"/>
    </source>
</evidence>
<dbReference type="Gene3D" id="3.20.20.70">
    <property type="entry name" value="Aldolase class I"/>
    <property type="match status" value="1"/>
</dbReference>
<comment type="subcellular location">
    <subcellularLocation>
        <location evidence="1 9">Cytoplasm</location>
    </subcellularLocation>
</comment>
<dbReference type="AlphaFoldDB" id="A0A2M7H457"/>
<organism evidence="10 11">
    <name type="scientific">Candidatus Kerfeldbacteria bacterium CG15_BIG_FIL_POST_REV_8_21_14_020_45_12</name>
    <dbReference type="NCBI Taxonomy" id="2014247"/>
    <lineage>
        <taxon>Bacteria</taxon>
        <taxon>Candidatus Kerfeldiibacteriota</taxon>
    </lineage>
</organism>
<dbReference type="UniPathway" id="UPA00115">
    <property type="reaction ID" value="UER00414"/>
</dbReference>
<evidence type="ECO:0000256" key="7">
    <source>
        <dbReference type="ARBA" id="ARBA00023270"/>
    </source>
</evidence>
<evidence type="ECO:0000313" key="10">
    <source>
        <dbReference type="EMBL" id="PIW37015.1"/>
    </source>
</evidence>
<evidence type="ECO:0000256" key="4">
    <source>
        <dbReference type="ARBA" id="ARBA00022490"/>
    </source>
</evidence>
<dbReference type="InterPro" id="IPR004731">
    <property type="entry name" value="Transaldolase_3B/F6P_aldolase"/>
</dbReference>
<keyword evidence="7 9" id="KW-0704">Schiff base</keyword>
<dbReference type="FunFam" id="3.20.20.70:FF:000018">
    <property type="entry name" value="Probable transaldolase"/>
    <property type="match status" value="1"/>
</dbReference>
<evidence type="ECO:0000256" key="6">
    <source>
        <dbReference type="ARBA" id="ARBA00023126"/>
    </source>
</evidence>
<dbReference type="NCBIfam" id="TIGR00875">
    <property type="entry name" value="fsa_talC_mipB"/>
    <property type="match status" value="1"/>
</dbReference>
<dbReference type="PANTHER" id="PTHR10683">
    <property type="entry name" value="TRANSALDOLASE"/>
    <property type="match status" value="1"/>
</dbReference>
<comment type="caution">
    <text evidence="10">The sequence shown here is derived from an EMBL/GenBank/DDBJ whole genome shotgun (WGS) entry which is preliminary data.</text>
</comment>
<evidence type="ECO:0000256" key="1">
    <source>
        <dbReference type="ARBA" id="ARBA00004496"/>
    </source>
</evidence>
<dbReference type="EMBL" id="PFGC01000030">
    <property type="protein sequence ID" value="PIW37015.1"/>
    <property type="molecule type" value="Genomic_DNA"/>
</dbReference>
<dbReference type="GO" id="GO:0006098">
    <property type="term" value="P:pentose-phosphate shunt"/>
    <property type="evidence" value="ECO:0007669"/>
    <property type="project" value="UniProtKB-UniRule"/>
</dbReference>
<keyword evidence="5 9" id="KW-0808">Transferase</keyword>
<dbReference type="GO" id="GO:0016832">
    <property type="term" value="F:aldehyde-lyase activity"/>
    <property type="evidence" value="ECO:0007669"/>
    <property type="project" value="InterPro"/>
</dbReference>
<dbReference type="HAMAP" id="MF_00494">
    <property type="entry name" value="Transaldolase_3b"/>
    <property type="match status" value="1"/>
</dbReference>
<evidence type="ECO:0000313" key="11">
    <source>
        <dbReference type="Proteomes" id="UP000230292"/>
    </source>
</evidence>
<dbReference type="CDD" id="cd00956">
    <property type="entry name" value="Transaldolase_FSA"/>
    <property type="match status" value="1"/>
</dbReference>
<comment type="similarity">
    <text evidence="3 9">Belongs to the transaldolase family. Type 3B subfamily.</text>
</comment>
<gene>
    <name evidence="10" type="primary">fsa</name>
    <name evidence="9" type="synonym">tal</name>
    <name evidence="10" type="ORF">COW24_02320</name>
</gene>